<sequence length="392" mass="40076">MGYRNVEAVNWTAGAGDDLLVYQGGTRYDGGEGNDTFYADFSGTAQAVNWDVDAQSFSKVDGVTVANIERLLLASGSGNDLFRAKLGDLSHHIESGGGNDMIELGAGDDYVDAGAGNDTLDGGAGIDTMIGGDGNDAYYVRDTGDVVTETNATASTGGTDTVYSYLTTYNLGANVENGRIVTTAPANLTGNSLNNFLYAGAGDNTLTGEDTPTGGGGSDTVSYYYGVSGMTGVTVSLELVTAQNTIGSGSDTLTGIENLTGSAYSDTLTGNSNVNILTGGRGRDILTGSGGNDVFDFNALSEMGISSSTWDVITDFSRGDRIDLSTLDANVATTSSNDAFTALIDGAASFTAAGQLKVSGGVLYGNTDVDVDPEFAIELTGVVSLALSDFIL</sequence>
<dbReference type="EMBL" id="QPGA01000020">
    <property type="protein sequence ID" value="RDE50397.1"/>
    <property type="molecule type" value="Genomic_DNA"/>
</dbReference>
<gene>
    <name evidence="3" type="ORF">DVS81_11270</name>
</gene>
<dbReference type="AlphaFoldDB" id="A0A369XQ96"/>
<comment type="caution">
    <text evidence="3">The sequence shown here is derived from an EMBL/GenBank/DDBJ whole genome shotgun (WGS) entry which is preliminary data.</text>
</comment>
<dbReference type="PRINTS" id="PR00313">
    <property type="entry name" value="CABNDNGRPT"/>
</dbReference>
<evidence type="ECO:0000256" key="2">
    <source>
        <dbReference type="ARBA" id="ARBA00022525"/>
    </source>
</evidence>
<dbReference type="PANTHER" id="PTHR38340">
    <property type="entry name" value="S-LAYER PROTEIN"/>
    <property type="match status" value="1"/>
</dbReference>
<keyword evidence="2" id="KW-0964">Secreted</keyword>
<dbReference type="InterPro" id="IPR050557">
    <property type="entry name" value="RTX_toxin/Mannuronan_C5-epim"/>
</dbReference>
<dbReference type="Proteomes" id="UP000253831">
    <property type="component" value="Unassembled WGS sequence"/>
</dbReference>
<accession>A0A369XQ96</accession>
<evidence type="ECO:0008006" key="5">
    <source>
        <dbReference type="Google" id="ProtNLM"/>
    </source>
</evidence>
<evidence type="ECO:0000256" key="1">
    <source>
        <dbReference type="ARBA" id="ARBA00004613"/>
    </source>
</evidence>
<dbReference type="PANTHER" id="PTHR38340:SF1">
    <property type="entry name" value="S-LAYER PROTEIN"/>
    <property type="match status" value="1"/>
</dbReference>
<organism evidence="3 4">
    <name type="scientific">Candidatus Accumulibacter meliphilus</name>
    <dbReference type="NCBI Taxonomy" id="2211374"/>
    <lineage>
        <taxon>Bacteria</taxon>
        <taxon>Pseudomonadati</taxon>
        <taxon>Pseudomonadota</taxon>
        <taxon>Betaproteobacteria</taxon>
        <taxon>Candidatus Accumulibacter</taxon>
    </lineage>
</organism>
<reference evidence="3 4" key="1">
    <citation type="submission" date="2018-05" db="EMBL/GenBank/DDBJ databases">
        <title>Integrated omic analyses show evidence that a Ca. Accumulibacter phosphatis strain performs denitrification under micro-aerobic conditions.</title>
        <authorList>
            <person name="Camejo P.Y."/>
            <person name="Katherine M.D."/>
            <person name="Daniel N.R."/>
        </authorList>
    </citation>
    <scope>NUCLEOTIDE SEQUENCE [LARGE SCALE GENOMIC DNA]</scope>
    <source>
        <strain evidence="3">UW-LDO-IC</strain>
    </source>
</reference>
<proteinExistence type="predicted"/>
<evidence type="ECO:0000313" key="4">
    <source>
        <dbReference type="Proteomes" id="UP000253831"/>
    </source>
</evidence>
<dbReference type="InterPro" id="IPR011049">
    <property type="entry name" value="Serralysin-like_metalloprot_C"/>
</dbReference>
<protein>
    <recommendedName>
        <fullName evidence="5">Alkaline phosphatase</fullName>
    </recommendedName>
</protein>
<name>A0A369XQ96_9PROT</name>
<dbReference type="GO" id="GO:0005576">
    <property type="term" value="C:extracellular region"/>
    <property type="evidence" value="ECO:0007669"/>
    <property type="project" value="UniProtKB-SubCell"/>
</dbReference>
<dbReference type="Gene3D" id="2.150.10.10">
    <property type="entry name" value="Serralysin-like metalloprotease, C-terminal"/>
    <property type="match status" value="2"/>
</dbReference>
<dbReference type="SUPFAM" id="SSF51120">
    <property type="entry name" value="beta-Roll"/>
    <property type="match status" value="2"/>
</dbReference>
<evidence type="ECO:0000313" key="3">
    <source>
        <dbReference type="EMBL" id="RDE50397.1"/>
    </source>
</evidence>
<dbReference type="GO" id="GO:0005509">
    <property type="term" value="F:calcium ion binding"/>
    <property type="evidence" value="ECO:0007669"/>
    <property type="project" value="InterPro"/>
</dbReference>
<dbReference type="Pfam" id="PF00353">
    <property type="entry name" value="HemolysinCabind"/>
    <property type="match status" value="4"/>
</dbReference>
<dbReference type="InterPro" id="IPR001343">
    <property type="entry name" value="Hemolysn_Ca-bd"/>
</dbReference>
<comment type="subcellular location">
    <subcellularLocation>
        <location evidence="1">Secreted</location>
    </subcellularLocation>
</comment>